<proteinExistence type="predicted"/>
<feature type="region of interest" description="Disordered" evidence="1">
    <location>
        <begin position="14"/>
        <end position="85"/>
    </location>
</feature>
<dbReference type="EMBL" id="JAXOVC010000007">
    <property type="protein sequence ID" value="KAK4499375.1"/>
    <property type="molecule type" value="Genomic_DNA"/>
</dbReference>
<dbReference type="Proteomes" id="UP001305779">
    <property type="component" value="Unassembled WGS sequence"/>
</dbReference>
<evidence type="ECO:0000313" key="2">
    <source>
        <dbReference type="EMBL" id="KAK4499375.1"/>
    </source>
</evidence>
<accession>A0ABR0EDL2</accession>
<sequence>MSPSNSALKLRELAMRTPRPYTSKIALNGTLRPQTKPVDSQVQKSFSTNKVKPQPRDGETGGNGGGKGKSREDELVSFTGEWTKS</sequence>
<organism evidence="2 3">
    <name type="scientific">Zasmidium cellare</name>
    <name type="common">Wine cellar mold</name>
    <name type="synonym">Racodium cellare</name>
    <dbReference type="NCBI Taxonomy" id="395010"/>
    <lineage>
        <taxon>Eukaryota</taxon>
        <taxon>Fungi</taxon>
        <taxon>Dikarya</taxon>
        <taxon>Ascomycota</taxon>
        <taxon>Pezizomycotina</taxon>
        <taxon>Dothideomycetes</taxon>
        <taxon>Dothideomycetidae</taxon>
        <taxon>Mycosphaerellales</taxon>
        <taxon>Mycosphaerellaceae</taxon>
        <taxon>Zasmidium</taxon>
    </lineage>
</organism>
<name>A0ABR0EDL2_ZASCE</name>
<feature type="compositionally biased region" description="Polar residues" evidence="1">
    <location>
        <begin position="31"/>
        <end position="51"/>
    </location>
</feature>
<comment type="caution">
    <text evidence="2">The sequence shown here is derived from an EMBL/GenBank/DDBJ whole genome shotgun (WGS) entry which is preliminary data.</text>
</comment>
<keyword evidence="3" id="KW-1185">Reference proteome</keyword>
<evidence type="ECO:0000313" key="3">
    <source>
        <dbReference type="Proteomes" id="UP001305779"/>
    </source>
</evidence>
<evidence type="ECO:0000256" key="1">
    <source>
        <dbReference type="SAM" id="MobiDB-lite"/>
    </source>
</evidence>
<gene>
    <name evidence="2" type="ORF">PRZ48_009888</name>
</gene>
<protein>
    <submittedName>
        <fullName evidence="2">Uncharacterized protein</fullName>
    </submittedName>
</protein>
<reference evidence="2 3" key="1">
    <citation type="journal article" date="2023" name="G3 (Bethesda)">
        <title>A chromosome-level genome assembly of Zasmidium syzygii isolated from banana leaves.</title>
        <authorList>
            <person name="van Westerhoven A.C."/>
            <person name="Mehrabi R."/>
            <person name="Talebi R."/>
            <person name="Steentjes M.B.F."/>
            <person name="Corcolon B."/>
            <person name="Chong P.A."/>
            <person name="Kema G.H.J."/>
            <person name="Seidl M.F."/>
        </authorList>
    </citation>
    <scope>NUCLEOTIDE SEQUENCE [LARGE SCALE GENOMIC DNA]</scope>
    <source>
        <strain evidence="2 3">P124</strain>
    </source>
</reference>